<feature type="compositionally biased region" description="Polar residues" evidence="9">
    <location>
        <begin position="7729"/>
        <end position="7747"/>
    </location>
</feature>
<feature type="region of interest" description="Disordered" evidence="9">
    <location>
        <begin position="4693"/>
        <end position="4718"/>
    </location>
</feature>
<dbReference type="RefSeq" id="XP_026736669.1">
    <property type="nucleotide sequence ID" value="XM_026880868.1"/>
</dbReference>
<feature type="domain" description="Ig-like" evidence="10">
    <location>
        <begin position="7503"/>
        <end position="7594"/>
    </location>
</feature>
<dbReference type="GO" id="GO:0030154">
    <property type="term" value="P:cell differentiation"/>
    <property type="evidence" value="ECO:0007669"/>
    <property type="project" value="UniProtKB-ARBA"/>
</dbReference>
<feature type="compositionally biased region" description="Polar residues" evidence="9">
    <location>
        <begin position="4693"/>
        <end position="4705"/>
    </location>
</feature>
<feature type="domain" description="Ig-like" evidence="10">
    <location>
        <begin position="7765"/>
        <end position="7854"/>
    </location>
</feature>
<feature type="compositionally biased region" description="Basic and acidic residues" evidence="9">
    <location>
        <begin position="4062"/>
        <end position="4071"/>
    </location>
</feature>
<proteinExistence type="inferred from homology"/>
<evidence type="ECO:0000256" key="5">
    <source>
        <dbReference type="ARBA" id="ARBA00022737"/>
    </source>
</evidence>
<gene>
    <name evidence="13" type="primary">LOC113500165</name>
</gene>
<dbReference type="InterPro" id="IPR003599">
    <property type="entry name" value="Ig_sub"/>
</dbReference>
<feature type="compositionally biased region" description="Polar residues" evidence="9">
    <location>
        <begin position="4006"/>
        <end position="4022"/>
    </location>
</feature>
<keyword evidence="5" id="KW-0677">Repeat</keyword>
<feature type="domain" description="Ig-like" evidence="10">
    <location>
        <begin position="415"/>
        <end position="489"/>
    </location>
</feature>
<dbReference type="FunFam" id="2.60.40.10:FF:000999">
    <property type="entry name" value="Uncharacterized protein, isoform D"/>
    <property type="match status" value="1"/>
</dbReference>
<dbReference type="SMART" id="SM00408">
    <property type="entry name" value="IGc2"/>
    <property type="match status" value="14"/>
</dbReference>
<feature type="compositionally biased region" description="Basic and acidic residues" evidence="9">
    <location>
        <begin position="5078"/>
        <end position="5121"/>
    </location>
</feature>
<evidence type="ECO:0000259" key="11">
    <source>
        <dbReference type="PROSITE" id="PS50853"/>
    </source>
</evidence>
<feature type="compositionally biased region" description="Basic and acidic residues" evidence="9">
    <location>
        <begin position="5673"/>
        <end position="6263"/>
    </location>
</feature>
<feature type="region of interest" description="Disordered" evidence="9">
    <location>
        <begin position="3861"/>
        <end position="3883"/>
    </location>
</feature>
<keyword evidence="4" id="KW-0597">Phosphoprotein</keyword>
<feature type="compositionally biased region" description="Low complexity" evidence="9">
    <location>
        <begin position="4927"/>
        <end position="4940"/>
    </location>
</feature>
<dbReference type="GeneID" id="113500165"/>
<feature type="domain" description="Ig-like" evidence="10">
    <location>
        <begin position="313"/>
        <end position="405"/>
    </location>
</feature>
<dbReference type="FunFam" id="2.60.40.10:FF:000425">
    <property type="entry name" value="Myosin light chain kinase"/>
    <property type="match status" value="1"/>
</dbReference>
<feature type="compositionally biased region" description="Basic and acidic residues" evidence="9">
    <location>
        <begin position="4943"/>
        <end position="4995"/>
    </location>
</feature>
<feature type="compositionally biased region" description="Acidic residues" evidence="9">
    <location>
        <begin position="4819"/>
        <end position="4829"/>
    </location>
</feature>
<evidence type="ECO:0000256" key="1">
    <source>
        <dbReference type="ARBA" id="ARBA00004496"/>
    </source>
</evidence>
<evidence type="ECO:0000256" key="8">
    <source>
        <dbReference type="SAM" id="Coils"/>
    </source>
</evidence>
<feature type="compositionally biased region" description="Basic and acidic residues" evidence="9">
    <location>
        <begin position="6290"/>
        <end position="6327"/>
    </location>
</feature>
<feature type="compositionally biased region" description="Basic and acidic residues" evidence="9">
    <location>
        <begin position="4045"/>
        <end position="4054"/>
    </location>
</feature>
<evidence type="ECO:0000313" key="12">
    <source>
        <dbReference type="Proteomes" id="UP000322000"/>
    </source>
</evidence>
<keyword evidence="12" id="KW-1185">Reference proteome</keyword>
<keyword evidence="8" id="KW-0175">Coiled coil</keyword>
<feature type="compositionally biased region" description="Basic and acidic residues" evidence="9">
    <location>
        <begin position="4898"/>
        <end position="4924"/>
    </location>
</feature>
<feature type="coiled-coil region" evidence="8">
    <location>
        <begin position="1293"/>
        <end position="1339"/>
    </location>
</feature>
<feature type="region of interest" description="Disordered" evidence="9">
    <location>
        <begin position="4006"/>
        <end position="4094"/>
    </location>
</feature>
<keyword evidence="3" id="KW-0963">Cytoplasm</keyword>
<feature type="region of interest" description="Disordered" evidence="9">
    <location>
        <begin position="5076"/>
        <end position="5208"/>
    </location>
</feature>
<evidence type="ECO:0000256" key="6">
    <source>
        <dbReference type="ARBA" id="ARBA00023157"/>
    </source>
</evidence>
<dbReference type="InterPro" id="IPR003961">
    <property type="entry name" value="FN3_dom"/>
</dbReference>
<evidence type="ECO:0000256" key="9">
    <source>
        <dbReference type="SAM" id="MobiDB-lite"/>
    </source>
</evidence>
<dbReference type="PANTHER" id="PTHR35971:SF5">
    <property type="entry name" value="OBSCURIN LIKE CYTOSKELETAL ADAPTOR 1"/>
    <property type="match status" value="1"/>
</dbReference>
<dbReference type="Gene3D" id="2.60.40.10">
    <property type="entry name" value="Immunoglobulins"/>
    <property type="match status" value="18"/>
</dbReference>
<dbReference type="FunFam" id="2.60.40.10:FF:001166">
    <property type="entry name" value="Uncharacterized protein, isoform D"/>
    <property type="match status" value="1"/>
</dbReference>
<sequence length="7889" mass="887344">MGSNCCKGDAGGRPIRSNSSIYSRYFLLAITILQEVVGVPRVLRSFRPSRAGASLDERFTASDDAGGVRLTVSAARTGDTDVYTLQASNAAGSDSTKVRVEVSADEAPTGEDPPTFLRRLQDLTVKVGTRTRFLVEIVSSTECKVTWYRNERRLLEAERVALARDGNFWCADVAAVSVDDAGRWTCTAENAGGRASCSAHLNVLVPKAYKRPEFVEELRALLTEQGTVSLECKVVGVPTPLLRWFKDSREIKAGDVFALTANAEDPTSLGTYTCEAVNCMGRAYSSSKVHVVGRGSREGSARPPSSSVTPEPPPIFTKELEDQFVRISEPLTLSCHIVVPPWPRSVVWYNKEGKVEANERYHVLEDGAGGYLVEVAGAEWPDEGEWKCVATSSGGRVGISTCYVTMDVPKNYRKPRFMENLQAVLTEEGLVSFECKVVGFPTPVLSWFKDGQELKPGDVYQLTGTNSLGSYCCIARNCMGQASSSAELTVEDIQNQLNEEEKLQLFSKNQAPKFIQGLKSVEAKIDEPFRFTIKVAIPPEPSVLWYRDEQPVDESSRCHHGQEERGVFYLDIQSLEFLDQAEWKCVAMNDFGHSVTSCFLKLIIPRHYKKPRFLENLQAILSDEGAVNLECKVIGVPQPVLKWYKDGEELKPGDIHRIISGQDGTCCLGTYTCEAQNCMGIAASSASLLGFDDSMKAKKKKAEEQALQRNLSLSTIHEERTSQMYDTPVGDVTTLDDKGEISFSFDGKEVSVSLYETPDLTEEEALQIVEMYADQLSENITEHNVVELPPLRFVKETSTSGNLLMEAVIIDVSPDYFVSPDEDMRTEADIEDISIADENGPPQLSLDQDIEIGGEDYLEKTMALLSEEKSDVLLKFSRKKSDSQRSADDFFSLSRDPSMSEDIKRDDDTQAESFASAHSLGKPKSKSSKPSGEDGQESSEPTKTIVFKDEAVKHSLDSEIVPVVKPKRERRTSRSSRRSSSGSEKSVSKLREEILVKKESVEVEVHKKPQITENEFKEKMINVSTSLSKVINDVQIIERDIILKSELMTSAATASRSLEIISSLISPLTEIHSITDAAREAATESKEVSSTLFNNLPQPLKALQRSLTLIEKCIDMESDSRTLVKKTCVAFVETCGSEMQQLLSEINTIISKDYLLTDDKVLAEIQTVNNEMCTVIKFSSDTIKARNLLNEASEIKVEEPSVEIKHLRDTQKAVFELKSPLNSLLSIVESADSGKIIDVSKVRNSEVILNDMSGSIQDLQTALEQIETLSVKESTSSLHKYNTEIIETVMESVVKLRNSFEQLSTESRSEEKEVLKQAVASIKENLHKISSQIEVIERNVGTFDVLQSENKLDALQKMAQILIALENNLPRLDSLPEVKNHMTVFHKNLTKVLENVIESNESKKYFTLMGICDAVNIINASIKNLDVDSVLALASLNNSLRIIQDQFITNVFDSELNCFILTNIADTLVGIQEAINTAEETSVQIDYEHVQELPPQELKESKAKVVVEHIDHAIAAIENLKTLESTQELKLGVTPTLETICPVLEELKRSVASIKASGIDEEHVSDISDISSFAQTLASPLCELNQNIIVLNQQIVENIESMKDNSEIMATIAEPLHELNTTLEILQQEVISQYDENLTPYDISVNMASAVQNLHSCILMIQEQAGVEAIDDMSTLEDISGIKTTADATASDRLLLPAAVETAIEPDVLVLNVEQQTTATAQALQTLNEHITILQTPDIIDALDSLSEVSDYSSLKSFVVGLGELHSGIEEVLHPLLMEGSNEISNLINPSKLTAIAEPMQEIQQSLSVLDTSNIPIYENILELPTEKIHSVIQNLSEFKKHIDKCMLAVFPAMHNADNTVEIANKVGAIREVCEHLKEIIETTKAVETTPIPKEVTALEVTVDNLLDATDVSKGIKIDQVKTITEELYEKITVVQEEIIQFTPHAPEKIAQEAKLIQTIDELQNNIAVLEQYDFVDLSRASDITCMSPQVAVELESESLLLMEDIVDSAVNVVQDSTQETPEADLMIVEDFFKTCKNEFTILRCLISKATTHKKIIRLLQEFSSLQSTINDFKNKKFELTLSEDINECLATFLIHADDCLQNVQQSLLKIVDSQSELLIEAPLAKFENSAKVLKAAKENKQDVQITETVNKFVEILETAKPSLQNVHADILEEIKSTKTHVVECSTLANMIEEFSTFVEQEKTVNKDSNTKDILEKVSTCIEKHQDYKDASGTGKTLILLKCLSDCTDVLQESLLEVKAPKPRIEEGPLKAVLTEMLEPLQALHKQLTSVQEQVLSGVEEDSISVDISTTESLVQTMTEKHKEIIERIEAEEAIANEEISLIMEVDKEIHSIQDSLRSIEGVQVAQVVKDIAKPVEDIEKSLGNILSSEHVTVFTEQKLPKEKAKQLVQHIDQYIELIEIVEEISAVIRIEDINETMEIAKELRESFAALETLTEEGTKLENTTDIRENQFRLAQKLQTALSALQVQVLDSAQELAPALSPRVLQRIARVTAQLQADLVAVTGIQVALQAPLEPPRGAEAVSTVESVERQTVSITTSELAAATLESTPTILAQLGETEASTSLEQAAVEQTSENSVTAETMQVVTSETTADISQELLPETADIIPLETTAVEGSENVIMEQTGSVAMESIVMEDSKLSSTDLDQSLEVATSKTLTTESVSAVVIEDFGPVLHEAAPDSEQIAYKTAELLEVPKATIDLLVQHIDEFVSDDITEVINILSDFVNAEELKKTISVVKELRENIAASEVELKAETSDFLKEETNLQRVQLVQKLHMALAALENVPLDTLAGLPSTNKETIQRVTEITENLLADLTAVTSQLDITEKAKTITSEEVVADVAQIIESELSKTTDTTTQVEVSKSKSISSEVTEAMFETKSLSEVADASAVKGQSETEMKSKEIMPMQVGLEKEAEPISLEEVKEVSDVKTGQASQKTEEPLAEATTDTLLQNIGEFLSDHVIQTVDQKTALVNVDDLTQAATLAQELQECFAAERNAAAEDGLSKDSVICDQVNVEDELDTLISMQVVTSESTEKLSDEVKSNALEQMVDTSERLKAKLQVQSICDAAQEESFNEDIENSIMQEIQTEIKNIIGTELEKQASEVIPITQIKNDQNLEIVNDEGKIQTISCNVPDVIQEHLAVNIIDVETTATEMDRSLPEDTLLSEEQLSFAPEIILAQQTALENISATSKTGDESLDSQIKITGLSMEGGVSDNVTVEGHADAISSDTHELAKEVQKPNILKIDDEGVTLTEVKELKENSSSPSSLISEQISEESLKITDSTVDMRTLNTPDDSNLNTPESIPSSILGTNIIESADNTTIISTADEKIEQLIQDNVGAALLTETATKTSLDECEKENEDEVLQENNIMSLGLGEQHILLPDTHSFVELIEKTDSAFDQIKLESVKPQEIIPDTLETTTIIEISSEEPHTVLGSSSLGAKELEEHVTKDEIAAQAATFDIIIQEVQQLPPIEAIDKNIDVSFTSAIDNSCTVQQVTLVDTTKQNIQESDFTEHFAEERSKAVLKTVSDEYLDVLEPNESIVTLEVALDNTNFENLDETGANSGQRAEEFLKSVSNERYDVEKIDGIKVIEELDKTDVLKLSDATSSNLQGTETVPKAVSDEHQEILEQKESSITLEQVDLVETSTKNESEITDTSAQKPKELIQQVCVESKDIVEQKENIIKLEQETVLDNTSIVNLADIDVCAQVCEATAANVKNTEELIKSVGDKCQDTEERIVDHDEVGPKAALANTSIEKIAESDVNSDVCVVTETIGQNANASDVTAANVQSDERRDTVKLKDNVGAVIHASFTDTSEENHSITDNVEPSSNMIISNVESSAEVLKSVDDEQKSLEQKDTRDPVTALAEPQHKVQSERVEQISNDIVTSDHVISEVNDNVMKPHQTATLVEMSAEITEKADVTDLSSAVVIGNKEGLVSVSDEQKSLGQDIPDQVTLLVDASLQNIAEADIIDHSSHIIVSEAQSVEEVLNPVTNENHKAQTANDNSPLNTTREKRSTESLMTTIVDVSGKNETANEKSRSADVSENETLLDEKQDEIKTEISQPPMEDSIQPEQGKPSDEELELSQGIAISPAVANNTENISQTIDDFDDNVEGEVLVLSINSDFEEPRSPTEKSRKPEFAQAGLFEHIQEFTSDAVSNLINEIAQITNSDELKESLELAKALKESIEFPLTEETSILEETKAEQVQLVQKLQHSLSTLHAKALENAEEIAPAVKPDALQRVSEIITFLQDDLNTAMVSGLPEVYKAEITQLTEDENSMKQLEELLQKVTDKINLPTDRDADDTEDLKDTLDEVQTVIIKLKQDYDGAMNDTLNETLEDLECSVRSVQLQINEDSPPELLKEACATLQLLVNNMNETQEVRDAETVAVKVPDENILEKCSTETDSTVTLLEEASKISITDSNLTNIVSSLNSLRNTVKFLKLSFEGNADALIEHGVEVLQNLDQLEDKVFSLEKDLTEAKLTTEMRDTILTAVHSVYGSISNMRGTISSIQKRYMFEHYGKPSESLLKAIKNINGIIEIDSTEKPTWKKFSKSLRKVLNHFEDIKFYINLDKTARLPSDAAFTKIILEELKSNICEVMIPQASVLGEESTAKVNVLLNCVNKNITNIESKLTLEVKEKIPVFKELALLILDVTDFIKVEKNKMIKENVEILTSESAVLQPTESSTEVVTQDDQPASIDGKIEEPIDNDQKLDSKSEIVRDTAFEKPSTSQELQKTSVSKKKKSSKQVCIQETEPDVEIQIEQIASELVAEIATEAVTVVQNLKDAGFLEEAVGTSELKKKLPLPTSEEQETLEDLQQVDESIKSEESNEFITSGTLQGVEESIEMQPEQKLSIESVAGSDKQAPSSAVKTVLVEDQQETSTSTAKESTESSKEVTKETQEQMKAVVAERHVQDISSKPSTSAASSAISNDKSQEKDDGKEENPEQEETKVEQHSDDQSPLDSKDTVVLDKDQAPEDHETKPDQNTEALILQSAEVMVEQASETETTENVADTIVDVEDKNVLELDSHHSKEEPNPEEASTSLKAEEVNQLLITKEETQIEAEAVEDQLRSASDHQVTKAQDVEEQHGVKVTEVINEEKESSQEKKKEVKSATAAANKKSDEEVTPAEIKPQTDQVQTKQKEETPEKAATVDKNSQKETEVQKPVDKADESAETVITETKEVTENIGEEVTVENKDEVASKMQETIVQEMEKTKDSNEVSELAYLEKDKTSVHANDEAETEVIQKLDDETKQELAIVEKIHKEDVIRQEQEIRQENVVTTLSEAEQMQEDKQVEYVEETGEKKSEQNLEQEKEAMHQHDEDARAKQEKKDVNKGVTEELQSKEKRQEDKELAEASTHMEKKDTEGQEKQETKSNEKIKSNQEGVDTDKQFEEIEPQKEKVLLEEQKQEGEPKAKQDKKKDEEIGLIAEKQRQEEQRIKQEEEFQKHNEKNLEEDEFKRLEDKKSQKISKQQEIEKEKLKEEIKKDEEITLEEKAKVEKEEAKQRKQEGLETDKKSKEEQPKQAEDEKAHNLRESAEKKALDSEKQLQEELRKTQEEIKPQKEKEEIEQLEQDKIKKEKKGKKEEKIKREAKEKAEKEEADKLEREKEQRGREKLETEEKQKEELKQGEKAKAQEEMAGKPKNEKPNIEQRKEEDEAEANTEEENRLQKGDEKIKQTEEEEKLKVEEKRKENVRLEDEREARANRQEEIKSDAEKHKQDELGAEQKVEQEEKTRTKKEKEDADTRELETLEIERNQKEQERIKEEEQRAQNERERYEKEETEKKRQEELRIKQEEEAKKLKEKEEAEKKEKEAEKKRQEELRIKQEEEAKKLKEKEEAEKKEKEAEKKRQEELRIKQEEEAKKLKEKEEAEKKEKEAEKKRQEELRIKQEEEAKKLKEKEEAEKKEKEAEKKRQEELRIKQEEEAKKEKEEAEKKEKEAEKKQQEELRIKHEEEAKKLKEKEEAEKKEKEAEKKRQEELRIKQEEEAKKEKEKEEAEKKEKEAEKKRQEELRIKQEEEAKKEKEEAEKKEKEAEKKRQEELRIKQEEEAKKLKEKEEAEKKEKEAEKKRQEELRSKQEEEAKKEKEEAKKKEKEAEKKRQEELRIKQEEEAKKLNEKEEAEKKEKEAEKKEKEAEKKRQEELRIKQEKEAKKLKEKEEAEKKEKEAEKKRQEELRIKQEEEAKKLKEKEEAKKKEIEAEKKRQEELRIKQEQEANKEKERAEKKEKEAEKKRQEELRIKQEEEAKKLKEKEEAEGLEIQTQKDEVELEKKKLVEKKRKREEKLKTAQKEEAEIKKLENEKQLATKKLQEEEEQEREREIIAKKQKELEKLEHEKLQAEKKRLEKERLKQEKAKKEEEEEERSRQERAKEKQKLTQKRREEEEALRKQTEEAEISRKIALTKKKEEEKARLRKEQEESEAREQKLRETERRIREERRREVEKDLNENYQKAATTRVDRTSSEYKHKTEENGFSTSQRTDMEDHYIREYHYEPTRQKSDERSKFVDHNLKDYSMEFSRPSGYRERTFEHETFTERESLGKNATIYKAQTIILDSQLRSSVPPQLDRIDAEKRTQRFDRSESEKRFERHKSKALSEARSMITEKRSGVSRDLKRKPVFSTYLTDRTAVEGSRVKLTCSVLSSADPKITWYKNGVLLDNKLKYKTKFMDGLITLEVLNAVVSDSAEYSCTVENENGSVSSSANLKVYPSFEASPIPPTFTRSIRDTYHLAENELVLECRIRGQPLPTITWLKDDKPVAGDERFQAFYLADGVCRLAVSAPTPADSGKYTCKAENSVWADQIHHVVSFSGKDRCLSPNIATKERSRFNRQALESRRPHFTNVLSDYKVAKGGTIGLQVEIRGCPTRVEWLREGRSVTEVYRNARTFVEQGLYTLALSDVTEKESGMYTCRAWSTHGNVDMNAAITVVQPNELEGKPAIIVGRPEKDILISVGEDVNISFRVQGEPKPKVVFMKGIRDITTSQRVCKMTSDDYVKFTLKRSVVSDAGTYCILARNAYGCDRAFVTVVVRQRASSENLISDWTYPIDDSSISLTERKYKSVPERIPGEPSVVDGGSNWVSLAWPKPEQRDAAPVLAYRVDSWLSGKDGGARWTELGITPLNSFDAFNLKQGEEYHFRVTPRNRYGWGESVQTSTPVGVGLAGDRPEFIDILPGQLKVLAGETANLSCSVKGKPLPEVVWMKNGHEIEEEEGRVTTAFNGQDCALTIRQICAEDEARYSCEASNALGRASTYARLAVVTDRLLWEADAKLKRERSQDAEGEYPPQFTMRLRDRRVQATYPVRLTCQVVGSPPPALSWFKDGDHLALDSRRSVYQDEHFHTLEIAPTTLEDGGVYEAMARNSSGAVSCRCSLVVDKGIRAYVAPDFCCGLEPLYRLAEGDELRISAVVEAYPSVGVTWYRDGVRLRPSRRAIMTLDRDGQIELALAAVTGRDAGVYTCTASNEVGRASTSGKVEVIESGQPRERRNAPVVINAPDVPYSKEPMFVRKPRSSEAREGDTVIIACEVIGDPKPDVYWLRDFLKPDYYRDASHFKRVGDGPEYRFEIPHAKLDYTGAYSVVARNVHGEAKAIISLQILAKDPSSTDDSHNVRYGRVEVIPRFERELTDLLSYDGDAVEFECHVTGNPEPDIRWFHYNELIRECSDFESSFEEGAARLKIRQVTAEDEGTYSCEASNNLGKATSSACLVVYPPGEPNTLSQRLRRPPALLSAASTPRSTPRSTPARSLSRTPGPEPRRLCSPSRQMPPSFYTYPFNKVVEEGEQVTFKCAVKGLPAPWATWDKDGIIITPSARFTLKEKDEMLRILEIEQVTIEDVGVYRITIENEFGRAEASARLEVITQRGKFYGGVRAYSPSPRKSLTYRRYPSVPRQD</sequence>
<feature type="domain" description="Ig-like" evidence="10">
    <location>
        <begin position="7286"/>
        <end position="7368"/>
    </location>
</feature>
<feature type="domain" description="Ig-like" evidence="10">
    <location>
        <begin position="6623"/>
        <end position="6711"/>
    </location>
</feature>
<dbReference type="PROSITE" id="PS50853">
    <property type="entry name" value="FN3"/>
    <property type="match status" value="1"/>
</dbReference>
<evidence type="ECO:0000256" key="2">
    <source>
        <dbReference type="ARBA" id="ARBA00006692"/>
    </source>
</evidence>
<feature type="compositionally biased region" description="Basic and acidic residues" evidence="9">
    <location>
        <begin position="5299"/>
        <end position="5664"/>
    </location>
</feature>
<comment type="similarity">
    <text evidence="2">Belongs to the protein kinase superfamily. CAMK Ser/Thr protein kinase family.</text>
</comment>
<feature type="compositionally biased region" description="Basic residues" evidence="9">
    <location>
        <begin position="965"/>
        <end position="977"/>
    </location>
</feature>
<name>A0A7E5W7R4_TRINI</name>
<dbReference type="SUPFAM" id="SSF49265">
    <property type="entry name" value="Fibronectin type III"/>
    <property type="match status" value="1"/>
</dbReference>
<feature type="region of interest" description="Disordered" evidence="9">
    <location>
        <begin position="294"/>
        <end position="314"/>
    </location>
</feature>
<feature type="region of interest" description="Disordered" evidence="9">
    <location>
        <begin position="7727"/>
        <end position="7761"/>
    </location>
</feature>
<dbReference type="GO" id="GO:0009653">
    <property type="term" value="P:anatomical structure morphogenesis"/>
    <property type="evidence" value="ECO:0007669"/>
    <property type="project" value="UniProtKB-ARBA"/>
</dbReference>
<feature type="domain" description="Ig-like" evidence="10">
    <location>
        <begin position="114"/>
        <end position="202"/>
    </location>
</feature>
<organism evidence="12 13">
    <name type="scientific">Trichoplusia ni</name>
    <name type="common">Cabbage looper</name>
    <dbReference type="NCBI Taxonomy" id="7111"/>
    <lineage>
        <taxon>Eukaryota</taxon>
        <taxon>Metazoa</taxon>
        <taxon>Ecdysozoa</taxon>
        <taxon>Arthropoda</taxon>
        <taxon>Hexapoda</taxon>
        <taxon>Insecta</taxon>
        <taxon>Pterygota</taxon>
        <taxon>Neoptera</taxon>
        <taxon>Endopterygota</taxon>
        <taxon>Lepidoptera</taxon>
        <taxon>Glossata</taxon>
        <taxon>Ditrysia</taxon>
        <taxon>Noctuoidea</taxon>
        <taxon>Noctuidae</taxon>
        <taxon>Plusiinae</taxon>
        <taxon>Trichoplusia</taxon>
    </lineage>
</organism>
<keyword evidence="6" id="KW-1015">Disulfide bond</keyword>
<dbReference type="InterPro" id="IPR036116">
    <property type="entry name" value="FN3_sf"/>
</dbReference>
<feature type="region of interest" description="Disordered" evidence="9">
    <location>
        <begin position="6350"/>
        <end position="6489"/>
    </location>
</feature>
<feature type="domain" description="Ig-like" evidence="10">
    <location>
        <begin position="7385"/>
        <end position="7475"/>
    </location>
</feature>
<feature type="compositionally biased region" description="Basic and acidic residues" evidence="9">
    <location>
        <begin position="6464"/>
        <end position="6478"/>
    </location>
</feature>
<dbReference type="PANTHER" id="PTHR35971">
    <property type="entry name" value="SI:DKEY-31G6.6"/>
    <property type="match status" value="1"/>
</dbReference>
<feature type="domain" description="Ig-like" evidence="10">
    <location>
        <begin position="212"/>
        <end position="292"/>
    </location>
</feature>
<feature type="coiled-coil region" evidence="8">
    <location>
        <begin position="4277"/>
        <end position="4362"/>
    </location>
</feature>
<dbReference type="GO" id="GO:0045989">
    <property type="term" value="P:positive regulation of striated muscle contraction"/>
    <property type="evidence" value="ECO:0007669"/>
    <property type="project" value="UniProtKB-ARBA"/>
</dbReference>
<dbReference type="FunFam" id="2.60.40.10:FF:001452">
    <property type="entry name" value="Uncharacterized protein, isoform F"/>
    <property type="match status" value="1"/>
</dbReference>
<evidence type="ECO:0000256" key="7">
    <source>
        <dbReference type="ARBA" id="ARBA00023319"/>
    </source>
</evidence>
<feature type="compositionally biased region" description="Basic and acidic residues" evidence="9">
    <location>
        <begin position="5034"/>
        <end position="5045"/>
    </location>
</feature>
<feature type="region of interest" description="Disordered" evidence="9">
    <location>
        <begin position="5289"/>
        <end position="6271"/>
    </location>
</feature>
<dbReference type="Proteomes" id="UP000322000">
    <property type="component" value="Chromosome 13"/>
</dbReference>
<dbReference type="InterPro" id="IPR036179">
    <property type="entry name" value="Ig-like_dom_sf"/>
</dbReference>
<dbReference type="SMART" id="SM00060">
    <property type="entry name" value="FN3"/>
    <property type="match status" value="1"/>
</dbReference>
<feature type="region of interest" description="Disordered" evidence="9">
    <location>
        <begin position="4812"/>
        <end position="4999"/>
    </location>
</feature>
<dbReference type="GO" id="GO:0040017">
    <property type="term" value="P:positive regulation of locomotion"/>
    <property type="evidence" value="ECO:0007669"/>
    <property type="project" value="UniProtKB-ARBA"/>
</dbReference>
<feature type="compositionally biased region" description="Basic and acidic residues" evidence="9">
    <location>
        <begin position="946"/>
        <end position="957"/>
    </location>
</feature>
<dbReference type="Pfam" id="PF07679">
    <property type="entry name" value="I-set"/>
    <property type="match status" value="16"/>
</dbReference>
<evidence type="ECO:0000256" key="4">
    <source>
        <dbReference type="ARBA" id="ARBA00022553"/>
    </source>
</evidence>
<dbReference type="InterPro" id="IPR013783">
    <property type="entry name" value="Ig-like_fold"/>
</dbReference>
<dbReference type="FunFam" id="2.60.40.10:FF:000080">
    <property type="entry name" value="Myosin light chain kinase, smooth muscle"/>
    <property type="match status" value="3"/>
</dbReference>
<dbReference type="FunFam" id="2.60.40.10:FF:001307">
    <property type="entry name" value="Stretchin-Mlck, isoform V"/>
    <property type="match status" value="3"/>
</dbReference>
<feature type="domain" description="Ig-like" evidence="10">
    <location>
        <begin position="7168"/>
        <end position="7258"/>
    </location>
</feature>
<dbReference type="InterPro" id="IPR013098">
    <property type="entry name" value="Ig_I-set"/>
</dbReference>
<feature type="region of interest" description="Disordered" evidence="9">
    <location>
        <begin position="5034"/>
        <end position="5055"/>
    </location>
</feature>
<feature type="compositionally biased region" description="Basic and acidic residues" evidence="9">
    <location>
        <begin position="6350"/>
        <end position="6454"/>
    </location>
</feature>
<feature type="coiled-coil region" evidence="8">
    <location>
        <begin position="2748"/>
        <end position="2775"/>
    </location>
</feature>
<dbReference type="GO" id="GO:0005737">
    <property type="term" value="C:cytoplasm"/>
    <property type="evidence" value="ECO:0007669"/>
    <property type="project" value="UniProtKB-SubCell"/>
</dbReference>
<reference evidence="13" key="1">
    <citation type="submission" date="2025-08" db="UniProtKB">
        <authorList>
            <consortium name="RefSeq"/>
        </authorList>
    </citation>
    <scope>IDENTIFICATION</scope>
</reference>
<keyword evidence="7" id="KW-0393">Immunoglobulin domain</keyword>
<dbReference type="InterPro" id="IPR052385">
    <property type="entry name" value="Obscurin/Obscurin-like_Reg"/>
</dbReference>
<dbReference type="FunFam" id="2.60.40.10:FF:001053">
    <property type="entry name" value="Uncharacterized protein, isoform D"/>
    <property type="match status" value="1"/>
</dbReference>
<accession>A0A7E5W7R4</accession>
<dbReference type="GO" id="GO:0060298">
    <property type="term" value="P:positive regulation of sarcomere organization"/>
    <property type="evidence" value="ECO:0007669"/>
    <property type="project" value="UniProtKB-ARBA"/>
</dbReference>
<dbReference type="FunFam" id="2.60.40.10:FF:000107">
    <property type="entry name" value="Myosin, light chain kinase a"/>
    <property type="match status" value="3"/>
</dbReference>
<feature type="compositionally biased region" description="Basic and acidic residues" evidence="9">
    <location>
        <begin position="5150"/>
        <end position="5181"/>
    </location>
</feature>
<feature type="region of interest" description="Disordered" evidence="9">
    <location>
        <begin position="6287"/>
        <end position="6327"/>
    </location>
</feature>
<feature type="compositionally biased region" description="Basic and acidic residues" evidence="9">
    <location>
        <begin position="3861"/>
        <end position="3873"/>
    </location>
</feature>
<dbReference type="SUPFAM" id="SSF48726">
    <property type="entry name" value="Immunoglobulin"/>
    <property type="match status" value="17"/>
</dbReference>
<feature type="domain" description="Fibronectin type-III" evidence="11">
    <location>
        <begin position="7068"/>
        <end position="7164"/>
    </location>
</feature>
<dbReference type="InterPro" id="IPR007110">
    <property type="entry name" value="Ig-like_dom"/>
</dbReference>
<comment type="subcellular location">
    <subcellularLocation>
        <location evidence="1">Cytoplasm</location>
    </subcellularLocation>
</comment>
<protein>
    <submittedName>
        <fullName evidence="13">Titin homolog isoform X4</fullName>
    </submittedName>
</protein>
<evidence type="ECO:0000313" key="13">
    <source>
        <dbReference type="RefSeq" id="XP_026736669.1"/>
    </source>
</evidence>
<dbReference type="CDD" id="cd00096">
    <property type="entry name" value="Ig"/>
    <property type="match status" value="1"/>
</dbReference>
<dbReference type="CDD" id="cd00063">
    <property type="entry name" value="FN3"/>
    <property type="match status" value="1"/>
</dbReference>
<feature type="domain" description="Ig-like" evidence="10">
    <location>
        <begin position="6723"/>
        <end position="6812"/>
    </location>
</feature>
<feature type="domain" description="Ig-like" evidence="10">
    <location>
        <begin position="512"/>
        <end position="596"/>
    </location>
</feature>
<feature type="domain" description="Ig-like" evidence="10">
    <location>
        <begin position="611"/>
        <end position="689"/>
    </location>
</feature>
<dbReference type="PROSITE" id="PS50835">
    <property type="entry name" value="IG_LIKE"/>
    <property type="match status" value="15"/>
</dbReference>
<evidence type="ECO:0000259" key="10">
    <source>
        <dbReference type="PROSITE" id="PS50835"/>
    </source>
</evidence>
<feature type="region of interest" description="Disordered" evidence="9">
    <location>
        <begin position="886"/>
        <end position="989"/>
    </location>
</feature>
<feature type="domain" description="Ig-like" evidence="10">
    <location>
        <begin position="7618"/>
        <end position="7706"/>
    </location>
</feature>
<dbReference type="SMART" id="SM00409">
    <property type="entry name" value="IG"/>
    <property type="match status" value="16"/>
</dbReference>
<dbReference type="InterPro" id="IPR003598">
    <property type="entry name" value="Ig_sub2"/>
</dbReference>
<dbReference type="FunFam" id="2.60.40.10:FF:001894">
    <property type="entry name" value="Stretchin-Mlck, isoform V"/>
    <property type="match status" value="1"/>
</dbReference>
<feature type="domain" description="Ig-like" evidence="10">
    <location>
        <begin position="6842"/>
        <end position="6930"/>
    </location>
</feature>
<evidence type="ECO:0000256" key="3">
    <source>
        <dbReference type="ARBA" id="ARBA00022490"/>
    </source>
</evidence>